<sequence>MDIVDVEWPVRAHPPLHFRMIKYNNGFIIEKSSNPRASVESPSTPDRYSLYAAKRVGLNWCLNARIERVQTSNPGVDLPRPLSGSKQR</sequence>
<evidence type="ECO:0000313" key="2">
    <source>
        <dbReference type="Proteomes" id="UP000070544"/>
    </source>
</evidence>
<dbReference type="EMBL" id="KQ965733">
    <property type="protein sequence ID" value="KXS21407.1"/>
    <property type="molecule type" value="Genomic_DNA"/>
</dbReference>
<keyword evidence="2" id="KW-1185">Reference proteome</keyword>
<reference evidence="1 2" key="1">
    <citation type="journal article" date="2015" name="Genome Biol. Evol.">
        <title>Phylogenomic analyses indicate that early fungi evolved digesting cell walls of algal ancestors of land plants.</title>
        <authorList>
            <person name="Chang Y."/>
            <person name="Wang S."/>
            <person name="Sekimoto S."/>
            <person name="Aerts A.L."/>
            <person name="Choi C."/>
            <person name="Clum A."/>
            <person name="LaButti K.M."/>
            <person name="Lindquist E.A."/>
            <person name="Yee Ngan C."/>
            <person name="Ohm R.A."/>
            <person name="Salamov A.A."/>
            <person name="Grigoriev I.V."/>
            <person name="Spatafora J.W."/>
            <person name="Berbee M.L."/>
        </authorList>
    </citation>
    <scope>NUCLEOTIDE SEQUENCE [LARGE SCALE GENOMIC DNA]</scope>
    <source>
        <strain evidence="1 2">JEL478</strain>
    </source>
</reference>
<dbReference type="Proteomes" id="UP000070544">
    <property type="component" value="Unassembled WGS sequence"/>
</dbReference>
<proteinExistence type="predicted"/>
<dbReference type="AlphaFoldDB" id="A0A139AXG9"/>
<protein>
    <submittedName>
        <fullName evidence="1">Uncharacterized protein</fullName>
    </submittedName>
</protein>
<accession>A0A139AXG9</accession>
<gene>
    <name evidence="1" type="ORF">M427DRAFT_51622</name>
</gene>
<evidence type="ECO:0000313" key="1">
    <source>
        <dbReference type="EMBL" id="KXS21407.1"/>
    </source>
</evidence>
<name>A0A139AXG9_GONPJ</name>
<organism evidence="1 2">
    <name type="scientific">Gonapodya prolifera (strain JEL478)</name>
    <name type="common">Monoblepharis prolifera</name>
    <dbReference type="NCBI Taxonomy" id="1344416"/>
    <lineage>
        <taxon>Eukaryota</taxon>
        <taxon>Fungi</taxon>
        <taxon>Fungi incertae sedis</taxon>
        <taxon>Chytridiomycota</taxon>
        <taxon>Chytridiomycota incertae sedis</taxon>
        <taxon>Monoblepharidomycetes</taxon>
        <taxon>Monoblepharidales</taxon>
        <taxon>Gonapodyaceae</taxon>
        <taxon>Gonapodya</taxon>
    </lineage>
</organism>